<gene>
    <name evidence="1" type="primary">LanA</name>
    <name evidence="1" type="ORF">SNAT2548_LOCUS9304</name>
</gene>
<evidence type="ECO:0000313" key="1">
    <source>
        <dbReference type="EMBL" id="CAE7230006.1"/>
    </source>
</evidence>
<dbReference type="EMBL" id="CAJNDS010000714">
    <property type="protein sequence ID" value="CAE7230006.1"/>
    <property type="molecule type" value="Genomic_DNA"/>
</dbReference>
<reference evidence="1" key="1">
    <citation type="submission" date="2021-02" db="EMBL/GenBank/DDBJ databases">
        <authorList>
            <person name="Dougan E. K."/>
            <person name="Rhodes N."/>
            <person name="Thang M."/>
            <person name="Chan C."/>
        </authorList>
    </citation>
    <scope>NUCLEOTIDE SEQUENCE</scope>
</reference>
<feature type="non-terminal residue" evidence="1">
    <location>
        <position position="101"/>
    </location>
</feature>
<comment type="caution">
    <text evidence="1">The sequence shown here is derived from an EMBL/GenBank/DDBJ whole genome shotgun (WGS) entry which is preliminary data.</text>
</comment>
<name>A0A812KTQ8_9DINO</name>
<feature type="non-terminal residue" evidence="1">
    <location>
        <position position="1"/>
    </location>
</feature>
<evidence type="ECO:0000313" key="2">
    <source>
        <dbReference type="Proteomes" id="UP000604046"/>
    </source>
</evidence>
<organism evidence="1 2">
    <name type="scientific">Symbiodinium natans</name>
    <dbReference type="NCBI Taxonomy" id="878477"/>
    <lineage>
        <taxon>Eukaryota</taxon>
        <taxon>Sar</taxon>
        <taxon>Alveolata</taxon>
        <taxon>Dinophyceae</taxon>
        <taxon>Suessiales</taxon>
        <taxon>Symbiodiniaceae</taxon>
        <taxon>Symbiodinium</taxon>
    </lineage>
</organism>
<accession>A0A812KTQ8</accession>
<proteinExistence type="predicted"/>
<dbReference type="AlphaFoldDB" id="A0A812KTQ8"/>
<sequence length="101" mass="11457">DVRIILGYPEPPALYAQEWQIVEVDCPSDDEDENMSEENLSNDTMELSMLNDTDDENSSWFNASNMSNVSWEGLTGERKRCYANITMNVSLNITGDVEPFV</sequence>
<dbReference type="OrthoDB" id="6130531at2759"/>
<protein>
    <submittedName>
        <fullName evidence="1">LanA protein</fullName>
    </submittedName>
</protein>
<dbReference type="Proteomes" id="UP000604046">
    <property type="component" value="Unassembled WGS sequence"/>
</dbReference>
<keyword evidence="2" id="KW-1185">Reference proteome</keyword>